<organism evidence="1 2">
    <name type="scientific">Massilia antarctica</name>
    <dbReference type="NCBI Taxonomy" id="2765360"/>
    <lineage>
        <taxon>Bacteria</taxon>
        <taxon>Pseudomonadati</taxon>
        <taxon>Pseudomonadota</taxon>
        <taxon>Betaproteobacteria</taxon>
        <taxon>Burkholderiales</taxon>
        <taxon>Oxalobacteraceae</taxon>
        <taxon>Telluria group</taxon>
        <taxon>Massilia</taxon>
    </lineage>
</organism>
<dbReference type="SUPFAM" id="SSF50475">
    <property type="entry name" value="FMN-binding split barrel"/>
    <property type="match status" value="1"/>
</dbReference>
<dbReference type="InterPro" id="IPR024747">
    <property type="entry name" value="Pyridox_Oxase-rel"/>
</dbReference>
<gene>
    <name evidence="1" type="ORF">IV454_12590</name>
</gene>
<evidence type="ECO:0000313" key="2">
    <source>
        <dbReference type="Proteomes" id="UP000662888"/>
    </source>
</evidence>
<protein>
    <submittedName>
        <fullName evidence="1">Pyridoxamine 5'-phosphate oxidase family protein</fullName>
    </submittedName>
</protein>
<dbReference type="EMBL" id="CP065053">
    <property type="protein sequence ID" value="QPI52239.1"/>
    <property type="molecule type" value="Genomic_DNA"/>
</dbReference>
<keyword evidence="2" id="KW-1185">Reference proteome</keyword>
<dbReference type="Proteomes" id="UP000662888">
    <property type="component" value="Chromosome"/>
</dbReference>
<reference evidence="1 2" key="1">
    <citation type="submission" date="2020-11" db="EMBL/GenBank/DDBJ databases">
        <authorList>
            <person name="Sun Q."/>
        </authorList>
    </citation>
    <scope>NUCLEOTIDE SEQUENCE [LARGE SCALE GENOMIC DNA]</scope>
    <source>
        <strain evidence="1 2">P8398</strain>
    </source>
</reference>
<dbReference type="Gene3D" id="2.30.110.10">
    <property type="entry name" value="Electron Transport, Fmn-binding Protein, Chain A"/>
    <property type="match status" value="1"/>
</dbReference>
<proteinExistence type="predicted"/>
<dbReference type="RefSeq" id="WP_206091721.1">
    <property type="nucleotide sequence ID" value="NZ_CP065053.1"/>
</dbReference>
<dbReference type="PANTHER" id="PTHR34071">
    <property type="entry name" value="5-NITROIMIDAZOLE ANTIBIOTICS RESISTANCE PROTEIN, NIMA-FAMILY-RELATED PROTEIN-RELATED"/>
    <property type="match status" value="1"/>
</dbReference>
<evidence type="ECO:0000313" key="1">
    <source>
        <dbReference type="EMBL" id="QPI52239.1"/>
    </source>
</evidence>
<accession>A0AA48WIS6</accession>
<dbReference type="InterPro" id="IPR012349">
    <property type="entry name" value="Split_barrel_FMN-bd"/>
</dbReference>
<sequence>MGQRSSAPPSPRTRVRRIAELADYEQATLHAILDEAYVCHIAFHDGESSHCIPTACWRIDNHLYIHGSNGSRMIKALLGGVQASVAVTHIDGLVLAKSAFSHSMNYRSAVIYGVFEQIRGNAKKMEAMDVFMDKLAPGRQHEARTGNAKELAATNVLRISLDEAAAKVSNNGPSDKDEDLDLPVWAGVLPLVTMHGSPIGTGNDGVPTPDYVTRWANDNN</sequence>
<dbReference type="PANTHER" id="PTHR34071:SF2">
    <property type="entry name" value="FLAVIN-NUCLEOTIDE-BINDING PROTEIN"/>
    <property type="match status" value="1"/>
</dbReference>
<name>A0AA48WIS6_9BURK</name>
<dbReference type="Pfam" id="PF12900">
    <property type="entry name" value="Pyridox_ox_2"/>
    <property type="match status" value="1"/>
</dbReference>